<keyword evidence="2 5" id="KW-0349">Heme</keyword>
<evidence type="ECO:0000256" key="4">
    <source>
        <dbReference type="ARBA" id="ARBA00023004"/>
    </source>
</evidence>
<evidence type="ECO:0000313" key="8">
    <source>
        <dbReference type="EMBL" id="ADV82312.1"/>
    </source>
</evidence>
<dbReference type="EMBL" id="CP002467">
    <property type="protein sequence ID" value="ADV82312.1"/>
    <property type="molecule type" value="Genomic_DNA"/>
</dbReference>
<feature type="compositionally biased region" description="Basic and acidic residues" evidence="6">
    <location>
        <begin position="145"/>
        <end position="156"/>
    </location>
</feature>
<dbReference type="STRING" id="401053.AciPR4_1489"/>
<protein>
    <recommendedName>
        <fullName evidence="5">Cytochrome c-type biogenesis protein</fullName>
    </recommendedName>
</protein>
<dbReference type="HOGENOM" id="CLU_1651322_0_0_0"/>
<keyword evidence="4 5" id="KW-0408">Iron</keyword>
<evidence type="ECO:0000313" key="9">
    <source>
        <dbReference type="Proteomes" id="UP000006844"/>
    </source>
</evidence>
<organism evidence="8 9">
    <name type="scientific">Terriglobus saanensis (strain ATCC BAA-1853 / DSM 23119 / SP1PR4)</name>
    <dbReference type="NCBI Taxonomy" id="401053"/>
    <lineage>
        <taxon>Bacteria</taxon>
        <taxon>Pseudomonadati</taxon>
        <taxon>Acidobacteriota</taxon>
        <taxon>Terriglobia</taxon>
        <taxon>Terriglobales</taxon>
        <taxon>Acidobacteriaceae</taxon>
        <taxon>Terriglobus</taxon>
    </lineage>
</organism>
<reference evidence="8 9" key="1">
    <citation type="journal article" date="2012" name="Stand. Genomic Sci.">
        <title>Complete genome sequence of Terriglobus saanensis type strain SP1PR4(T), an Acidobacteria from tundra soil.</title>
        <authorList>
            <person name="Rawat S.R."/>
            <person name="Mannisto M.K."/>
            <person name="Starovoytov V."/>
            <person name="Goodwin L."/>
            <person name="Nolan M."/>
            <person name="Hauser L."/>
            <person name="Land M."/>
            <person name="Davenport K.W."/>
            <person name="Woyke T."/>
            <person name="Haggblom M.M."/>
        </authorList>
    </citation>
    <scope>NUCLEOTIDE SEQUENCE</scope>
    <source>
        <strain evidence="9">ATCC BAA-1853 / DSM 23119 / SP1PR4</strain>
    </source>
</reference>
<sequence>MTRRRTSQLVVLFFASVLAMGATDAAGRFNSIGHKLVCTCGCTQILVECNHVGCPDSPKLIAELRTKIAGGDGDTSIFNWFAAKYGPTVLATPMRGGFDNAAWIVPVSLFLLATFGTIYIVHRWNRRSQPAVAGIPSAPQASSNDLRDRIRRDTEY</sequence>
<keyword evidence="5" id="KW-1133">Transmembrane helix</keyword>
<dbReference type="GO" id="GO:0046872">
    <property type="term" value="F:metal ion binding"/>
    <property type="evidence" value="ECO:0007669"/>
    <property type="project" value="UniProtKB-KW"/>
</dbReference>
<proteinExistence type="inferred from homology"/>
<keyword evidence="3 5" id="KW-0479">Metal-binding</keyword>
<dbReference type="InterPro" id="IPR038297">
    <property type="entry name" value="CcmH/CycL/NrfF/Ccl2_sf"/>
</dbReference>
<name>E8V1N1_TERSS</name>
<gene>
    <name evidence="8" type="ordered locus">AciPR4_1489</name>
</gene>
<keyword evidence="9" id="KW-1185">Reference proteome</keyword>
<evidence type="ECO:0000256" key="1">
    <source>
        <dbReference type="ARBA" id="ARBA00010342"/>
    </source>
</evidence>
<dbReference type="RefSeq" id="WP_013568045.1">
    <property type="nucleotide sequence ID" value="NC_014963.1"/>
</dbReference>
<feature type="signal peptide" evidence="5">
    <location>
        <begin position="1"/>
        <end position="21"/>
    </location>
</feature>
<evidence type="ECO:0000256" key="2">
    <source>
        <dbReference type="ARBA" id="ARBA00022617"/>
    </source>
</evidence>
<keyword evidence="5" id="KW-0472">Membrane</keyword>
<feature type="transmembrane region" description="Helical" evidence="5">
    <location>
        <begin position="101"/>
        <end position="121"/>
    </location>
</feature>
<dbReference type="AlphaFoldDB" id="E8V1N1"/>
<dbReference type="InterPro" id="IPR005616">
    <property type="entry name" value="CcmH/CycL/Ccl2/NrfF_N"/>
</dbReference>
<dbReference type="Pfam" id="PF03918">
    <property type="entry name" value="CcmH"/>
    <property type="match status" value="1"/>
</dbReference>
<dbReference type="Proteomes" id="UP000006844">
    <property type="component" value="Chromosome"/>
</dbReference>
<evidence type="ECO:0000259" key="7">
    <source>
        <dbReference type="Pfam" id="PF03918"/>
    </source>
</evidence>
<dbReference type="eggNOG" id="COG3088">
    <property type="taxonomic scope" value="Bacteria"/>
</dbReference>
<dbReference type="OrthoDB" id="121848at2"/>
<comment type="similarity">
    <text evidence="1 5">Belongs to the CcmH/CycL/Ccl2/NrfF family.</text>
</comment>
<dbReference type="Gene3D" id="1.10.8.640">
    <property type="entry name" value="Cytochrome C biogenesis protein"/>
    <property type="match status" value="1"/>
</dbReference>
<feature type="chain" id="PRO_5011019698" description="Cytochrome c-type biogenesis protein" evidence="5">
    <location>
        <begin position="22"/>
        <end position="156"/>
    </location>
</feature>
<comment type="function">
    <text evidence="5">Possible subunit of a heme lyase.</text>
</comment>
<keyword evidence="5" id="KW-0732">Signal</keyword>
<evidence type="ECO:0000256" key="6">
    <source>
        <dbReference type="SAM" id="MobiDB-lite"/>
    </source>
</evidence>
<evidence type="ECO:0000256" key="5">
    <source>
        <dbReference type="RuleBase" id="RU364112"/>
    </source>
</evidence>
<accession>E8V1N1</accession>
<evidence type="ECO:0000256" key="3">
    <source>
        <dbReference type="ARBA" id="ARBA00022723"/>
    </source>
</evidence>
<feature type="region of interest" description="Disordered" evidence="6">
    <location>
        <begin position="133"/>
        <end position="156"/>
    </location>
</feature>
<keyword evidence="5" id="KW-0812">Transmembrane</keyword>
<feature type="domain" description="CcmH/CycL/Ccl2/NrfF N-terminal" evidence="7">
    <location>
        <begin position="24"/>
        <end position="131"/>
    </location>
</feature>
<dbReference type="KEGG" id="tsa:AciPR4_1489"/>